<dbReference type="EMBL" id="KN833686">
    <property type="protein sequence ID" value="KIK30600.1"/>
    <property type="molecule type" value="Genomic_DNA"/>
</dbReference>
<dbReference type="InterPro" id="IPR056136">
    <property type="entry name" value="DUF7719"/>
</dbReference>
<name>A0A0C9YZI8_9AGAM</name>
<dbReference type="AlphaFoldDB" id="A0A0C9YZI8"/>
<sequence length="194" mass="22135">MAKNRKDTLKRSPVSPSTTDIPEEEQWRLIRESGVLSRVRTDQGARLATREDGDGPGALAEEIFDASVIIMPMAFFLVMMEILIHHQYAKQPSFGDIAQKLLNTFPIMFVFMFYTIRHKRSVRTQAALFLLSLGVGPRMIWLVNRGSWLTNIAQCPQFATIWLYTVLQLNLPLAVLSLTLIGAWTWWMGLKLLL</sequence>
<evidence type="ECO:0000313" key="4">
    <source>
        <dbReference type="EMBL" id="KIK30600.1"/>
    </source>
</evidence>
<dbReference type="PANTHER" id="PTHR37846">
    <property type="entry name" value="YALI0B21296P"/>
    <property type="match status" value="1"/>
</dbReference>
<keyword evidence="5" id="KW-1185">Reference proteome</keyword>
<accession>A0A0C9YZI8</accession>
<dbReference type="HOGENOM" id="CLU_074873_1_0_1"/>
<organism evidence="4 5">
    <name type="scientific">Pisolithus microcarpus 441</name>
    <dbReference type="NCBI Taxonomy" id="765257"/>
    <lineage>
        <taxon>Eukaryota</taxon>
        <taxon>Fungi</taxon>
        <taxon>Dikarya</taxon>
        <taxon>Basidiomycota</taxon>
        <taxon>Agaricomycotina</taxon>
        <taxon>Agaricomycetes</taxon>
        <taxon>Agaricomycetidae</taxon>
        <taxon>Boletales</taxon>
        <taxon>Sclerodermatineae</taxon>
        <taxon>Pisolithaceae</taxon>
        <taxon>Pisolithus</taxon>
    </lineage>
</organism>
<gene>
    <name evidence="4" type="ORF">PISMIDRAFT_301489</name>
</gene>
<evidence type="ECO:0000259" key="3">
    <source>
        <dbReference type="Pfam" id="PF24841"/>
    </source>
</evidence>
<feature type="transmembrane region" description="Helical" evidence="2">
    <location>
        <begin position="63"/>
        <end position="85"/>
    </location>
</feature>
<dbReference type="OrthoDB" id="5597489at2759"/>
<reference evidence="4 5" key="1">
    <citation type="submission" date="2014-04" db="EMBL/GenBank/DDBJ databases">
        <authorList>
            <consortium name="DOE Joint Genome Institute"/>
            <person name="Kuo A."/>
            <person name="Kohler A."/>
            <person name="Costa M.D."/>
            <person name="Nagy L.G."/>
            <person name="Floudas D."/>
            <person name="Copeland A."/>
            <person name="Barry K.W."/>
            <person name="Cichocki N."/>
            <person name="Veneault-Fourrey C."/>
            <person name="LaButti K."/>
            <person name="Lindquist E.A."/>
            <person name="Lipzen A."/>
            <person name="Lundell T."/>
            <person name="Morin E."/>
            <person name="Murat C."/>
            <person name="Sun H."/>
            <person name="Tunlid A."/>
            <person name="Henrissat B."/>
            <person name="Grigoriev I.V."/>
            <person name="Hibbett D.S."/>
            <person name="Martin F."/>
            <person name="Nordberg H.P."/>
            <person name="Cantor M.N."/>
            <person name="Hua S.X."/>
        </authorList>
    </citation>
    <scope>NUCLEOTIDE SEQUENCE [LARGE SCALE GENOMIC DNA]</scope>
    <source>
        <strain evidence="4 5">441</strain>
    </source>
</reference>
<evidence type="ECO:0000256" key="1">
    <source>
        <dbReference type="SAM" id="MobiDB-lite"/>
    </source>
</evidence>
<dbReference type="STRING" id="765257.A0A0C9YZI8"/>
<evidence type="ECO:0000313" key="5">
    <source>
        <dbReference type="Proteomes" id="UP000054018"/>
    </source>
</evidence>
<feature type="compositionally biased region" description="Basic and acidic residues" evidence="1">
    <location>
        <begin position="1"/>
        <end position="10"/>
    </location>
</feature>
<keyword evidence="2" id="KW-0472">Membrane</keyword>
<proteinExistence type="predicted"/>
<feature type="transmembrane region" description="Helical" evidence="2">
    <location>
        <begin position="163"/>
        <end position="187"/>
    </location>
</feature>
<feature type="region of interest" description="Disordered" evidence="1">
    <location>
        <begin position="1"/>
        <end position="23"/>
    </location>
</feature>
<protein>
    <recommendedName>
        <fullName evidence="3">DUF7719 domain-containing protein</fullName>
    </recommendedName>
</protein>
<dbReference type="PANTHER" id="PTHR37846:SF1">
    <property type="entry name" value="DEACETYLASE-LIKE PROTEIN"/>
    <property type="match status" value="1"/>
</dbReference>
<feature type="domain" description="DUF7719" evidence="3">
    <location>
        <begin position="125"/>
        <end position="191"/>
    </location>
</feature>
<keyword evidence="2" id="KW-0812">Transmembrane</keyword>
<feature type="transmembrane region" description="Helical" evidence="2">
    <location>
        <begin position="97"/>
        <end position="114"/>
    </location>
</feature>
<reference evidence="5" key="2">
    <citation type="submission" date="2015-01" db="EMBL/GenBank/DDBJ databases">
        <title>Evolutionary Origins and Diversification of the Mycorrhizal Mutualists.</title>
        <authorList>
            <consortium name="DOE Joint Genome Institute"/>
            <consortium name="Mycorrhizal Genomics Consortium"/>
            <person name="Kohler A."/>
            <person name="Kuo A."/>
            <person name="Nagy L.G."/>
            <person name="Floudas D."/>
            <person name="Copeland A."/>
            <person name="Barry K.W."/>
            <person name="Cichocki N."/>
            <person name="Veneault-Fourrey C."/>
            <person name="LaButti K."/>
            <person name="Lindquist E.A."/>
            <person name="Lipzen A."/>
            <person name="Lundell T."/>
            <person name="Morin E."/>
            <person name="Murat C."/>
            <person name="Riley R."/>
            <person name="Ohm R."/>
            <person name="Sun H."/>
            <person name="Tunlid A."/>
            <person name="Henrissat B."/>
            <person name="Grigoriev I.V."/>
            <person name="Hibbett D.S."/>
            <person name="Martin F."/>
        </authorList>
    </citation>
    <scope>NUCLEOTIDE SEQUENCE [LARGE SCALE GENOMIC DNA]</scope>
    <source>
        <strain evidence="5">441</strain>
    </source>
</reference>
<evidence type="ECO:0000256" key="2">
    <source>
        <dbReference type="SAM" id="Phobius"/>
    </source>
</evidence>
<dbReference type="Pfam" id="PF24841">
    <property type="entry name" value="DUF7719"/>
    <property type="match status" value="1"/>
</dbReference>
<dbReference type="Proteomes" id="UP000054018">
    <property type="component" value="Unassembled WGS sequence"/>
</dbReference>
<keyword evidence="2" id="KW-1133">Transmembrane helix</keyword>